<proteinExistence type="predicted"/>
<gene>
    <name evidence="1" type="ORF">BPOR_0196g00100</name>
</gene>
<organism evidence="1 2">
    <name type="scientific">Botrytis porri</name>
    <dbReference type="NCBI Taxonomy" id="87229"/>
    <lineage>
        <taxon>Eukaryota</taxon>
        <taxon>Fungi</taxon>
        <taxon>Dikarya</taxon>
        <taxon>Ascomycota</taxon>
        <taxon>Pezizomycotina</taxon>
        <taxon>Leotiomycetes</taxon>
        <taxon>Helotiales</taxon>
        <taxon>Sclerotiniaceae</taxon>
        <taxon>Botrytis</taxon>
    </lineage>
</organism>
<keyword evidence="2" id="KW-1185">Reference proteome</keyword>
<evidence type="ECO:0000313" key="1">
    <source>
        <dbReference type="EMBL" id="TGO87908.1"/>
    </source>
</evidence>
<protein>
    <submittedName>
        <fullName evidence="1">Uncharacterized protein</fullName>
    </submittedName>
</protein>
<dbReference type="Proteomes" id="UP000297280">
    <property type="component" value="Unassembled WGS sequence"/>
</dbReference>
<dbReference type="AlphaFoldDB" id="A0A4Z1KTS2"/>
<dbReference type="EMBL" id="PQXO01000196">
    <property type="protein sequence ID" value="TGO87908.1"/>
    <property type="molecule type" value="Genomic_DNA"/>
</dbReference>
<reference evidence="1 2" key="1">
    <citation type="submission" date="2017-12" db="EMBL/GenBank/DDBJ databases">
        <title>Comparative genomics of Botrytis spp.</title>
        <authorList>
            <person name="Valero-Jimenez C.A."/>
            <person name="Tapia P."/>
            <person name="Veloso J."/>
            <person name="Silva-Moreno E."/>
            <person name="Staats M."/>
            <person name="Valdes J.H."/>
            <person name="Van Kan J.A.L."/>
        </authorList>
    </citation>
    <scope>NUCLEOTIDE SEQUENCE [LARGE SCALE GENOMIC DNA]</scope>
    <source>
        <strain evidence="1 2">MUCL3349</strain>
    </source>
</reference>
<accession>A0A4Z1KTS2</accession>
<comment type="caution">
    <text evidence="1">The sequence shown here is derived from an EMBL/GenBank/DDBJ whole genome shotgun (WGS) entry which is preliminary data.</text>
</comment>
<evidence type="ECO:0000313" key="2">
    <source>
        <dbReference type="Proteomes" id="UP000297280"/>
    </source>
</evidence>
<sequence>MSDLGSSTLKGFQPLGGLSEIWALSKLPPTSRMLRRLGAIGRELAIRLKAVEGSKFGFVGGKSTVTDFLVDVAMRYQSKGLLVAVEKDFIIEEFSAKRKQDIFTLSSINSVEC</sequence>
<name>A0A4Z1KTS2_9HELO</name>